<sequence>MLLKLLSRAAVAVAKKIGIYKSNGKGEKNITDDYEIVDEPASCEVFPYRNHQSNSFDNSTDDETVKDVDTTDDQNQTGIERKDVDTTDDLNQTEIERIKARFDRDHRTEIEMHRTEIEMIEMGRSTSTKIAFDVADHNSSASTDGGDLERSRMIEMIEMGRTEDEGIVVDTSDEEVISVVSVSSESSRFSNVLRALDYEHLRTSPLFSDLQNDEIFDILDEINGLCSMKSTDVAR</sequence>
<dbReference type="AlphaFoldDB" id="A0A1E7FUZ2"/>
<proteinExistence type="predicted"/>
<organism evidence="2 3">
    <name type="scientific">Fragilariopsis cylindrus CCMP1102</name>
    <dbReference type="NCBI Taxonomy" id="635003"/>
    <lineage>
        <taxon>Eukaryota</taxon>
        <taxon>Sar</taxon>
        <taxon>Stramenopiles</taxon>
        <taxon>Ochrophyta</taxon>
        <taxon>Bacillariophyta</taxon>
        <taxon>Bacillariophyceae</taxon>
        <taxon>Bacillariophycidae</taxon>
        <taxon>Bacillariales</taxon>
        <taxon>Bacillariaceae</taxon>
        <taxon>Fragilariopsis</taxon>
    </lineage>
</organism>
<accession>A0A1E7FUZ2</accession>
<feature type="region of interest" description="Disordered" evidence="1">
    <location>
        <begin position="50"/>
        <end position="79"/>
    </location>
</feature>
<name>A0A1E7FUZ2_9STRA</name>
<gene>
    <name evidence="2" type="ORF">FRACYDRAFT_232085</name>
</gene>
<protein>
    <submittedName>
        <fullName evidence="2">Uncharacterized protein</fullName>
    </submittedName>
</protein>
<evidence type="ECO:0000256" key="1">
    <source>
        <dbReference type="SAM" id="MobiDB-lite"/>
    </source>
</evidence>
<evidence type="ECO:0000313" key="3">
    <source>
        <dbReference type="Proteomes" id="UP000095751"/>
    </source>
</evidence>
<evidence type="ECO:0000313" key="2">
    <source>
        <dbReference type="EMBL" id="OEU21937.1"/>
    </source>
</evidence>
<keyword evidence="3" id="KW-1185">Reference proteome</keyword>
<dbReference type="KEGG" id="fcy:FRACYDRAFT_232085"/>
<dbReference type="EMBL" id="KV784353">
    <property type="protein sequence ID" value="OEU21937.1"/>
    <property type="molecule type" value="Genomic_DNA"/>
</dbReference>
<dbReference type="Proteomes" id="UP000095751">
    <property type="component" value="Unassembled WGS sequence"/>
</dbReference>
<reference evidence="2 3" key="1">
    <citation type="submission" date="2016-09" db="EMBL/GenBank/DDBJ databases">
        <title>Extensive genetic diversity and differential bi-allelic expression allows diatom success in the polar Southern Ocean.</title>
        <authorList>
            <consortium name="DOE Joint Genome Institute"/>
            <person name="Mock T."/>
            <person name="Otillar R.P."/>
            <person name="Strauss J."/>
            <person name="Dupont C."/>
            <person name="Frickenhaus S."/>
            <person name="Maumus F."/>
            <person name="Mcmullan M."/>
            <person name="Sanges R."/>
            <person name="Schmutz J."/>
            <person name="Toseland A."/>
            <person name="Valas R."/>
            <person name="Veluchamy A."/>
            <person name="Ward B.J."/>
            <person name="Allen A."/>
            <person name="Barry K."/>
            <person name="Falciatore A."/>
            <person name="Ferrante M."/>
            <person name="Fortunato A.E."/>
            <person name="Gloeckner G."/>
            <person name="Gruber A."/>
            <person name="Hipkin R."/>
            <person name="Janech M."/>
            <person name="Kroth P."/>
            <person name="Leese F."/>
            <person name="Lindquist E."/>
            <person name="Lyon B.R."/>
            <person name="Martin J."/>
            <person name="Mayer C."/>
            <person name="Parker M."/>
            <person name="Quesneville H."/>
            <person name="Raymond J."/>
            <person name="Uhlig C."/>
            <person name="Valentin K.U."/>
            <person name="Worden A.Z."/>
            <person name="Armbrust E.V."/>
            <person name="Bowler C."/>
            <person name="Green B."/>
            <person name="Moulton V."/>
            <person name="Van Oosterhout C."/>
            <person name="Grigoriev I."/>
        </authorList>
    </citation>
    <scope>NUCLEOTIDE SEQUENCE [LARGE SCALE GENOMIC DNA]</scope>
    <source>
        <strain evidence="2 3">CCMP1102</strain>
    </source>
</reference>
<dbReference type="InParanoid" id="A0A1E7FUZ2"/>